<dbReference type="GO" id="GO:0003676">
    <property type="term" value="F:nucleic acid binding"/>
    <property type="evidence" value="ECO:0007669"/>
    <property type="project" value="InterPro"/>
</dbReference>
<dbReference type="Gene3D" id="3.30.420.10">
    <property type="entry name" value="Ribonuclease H-like superfamily/Ribonuclease H"/>
    <property type="match status" value="1"/>
</dbReference>
<dbReference type="PANTHER" id="PTHR47331:SF1">
    <property type="entry name" value="GAG-LIKE PROTEIN"/>
    <property type="match status" value="1"/>
</dbReference>
<accession>A0A183VCU1</accession>
<dbReference type="GO" id="GO:0015074">
    <property type="term" value="P:DNA integration"/>
    <property type="evidence" value="ECO:0007669"/>
    <property type="project" value="InterPro"/>
</dbReference>
<dbReference type="PROSITE" id="PS50994">
    <property type="entry name" value="INTEGRASE"/>
    <property type="match status" value="1"/>
</dbReference>
<dbReference type="WBParaSite" id="TCNE_0001856501-mRNA-1">
    <property type="protein sequence ID" value="TCNE_0001856501-mRNA-1"/>
    <property type="gene ID" value="TCNE_0001856501"/>
</dbReference>
<dbReference type="Proteomes" id="UP000050794">
    <property type="component" value="Unassembled WGS sequence"/>
</dbReference>
<dbReference type="InterPro" id="IPR012337">
    <property type="entry name" value="RNaseH-like_sf"/>
</dbReference>
<dbReference type="PANTHER" id="PTHR47331">
    <property type="entry name" value="PHD-TYPE DOMAIN-CONTAINING PROTEIN"/>
    <property type="match status" value="1"/>
</dbReference>
<name>A0A183VCU1_TOXCA</name>
<protein>
    <submittedName>
        <fullName evidence="3">Integrase catalytic domain-containing protein</fullName>
    </submittedName>
</protein>
<evidence type="ECO:0000313" key="2">
    <source>
        <dbReference type="Proteomes" id="UP000050794"/>
    </source>
</evidence>
<keyword evidence="2" id="KW-1185">Reference proteome</keyword>
<dbReference type="AlphaFoldDB" id="A0A183VCU1"/>
<evidence type="ECO:0000313" key="3">
    <source>
        <dbReference type="WBParaSite" id="TCNE_0001856501-mRNA-1"/>
    </source>
</evidence>
<dbReference type="InterPro" id="IPR036397">
    <property type="entry name" value="RNaseH_sf"/>
</dbReference>
<dbReference type="InterPro" id="IPR001584">
    <property type="entry name" value="Integrase_cat-core"/>
</dbReference>
<organism evidence="2 3">
    <name type="scientific">Toxocara canis</name>
    <name type="common">Canine roundworm</name>
    <dbReference type="NCBI Taxonomy" id="6265"/>
    <lineage>
        <taxon>Eukaryota</taxon>
        <taxon>Metazoa</taxon>
        <taxon>Ecdysozoa</taxon>
        <taxon>Nematoda</taxon>
        <taxon>Chromadorea</taxon>
        <taxon>Rhabditida</taxon>
        <taxon>Spirurina</taxon>
        <taxon>Ascaridomorpha</taxon>
        <taxon>Ascaridoidea</taxon>
        <taxon>Toxocaridae</taxon>
        <taxon>Toxocara</taxon>
    </lineage>
</organism>
<feature type="domain" description="Integrase catalytic" evidence="1">
    <location>
        <begin position="13"/>
        <end position="199"/>
    </location>
</feature>
<sequence length="212" mass="24543">LPPIPPLREIRTRGTYPFQHTGVDYFGPIEVRDAGVVRKIWGCLWTCLTTRAVHIDTVSDLTAESFLNTFRRFAARRGTPKIIYSDNATTFSAADKVLAQTWEKGNLEQENVCYGIERGITWQYTTRHSPWKGGVYERLVGMVKKTMRKALEWKILKTEEMTTFLCEVEAILNSRPLTYLYEEQDAKTIRPTDFICPYADIQLRIRWETGDP</sequence>
<reference evidence="3" key="1">
    <citation type="submission" date="2016-06" db="UniProtKB">
        <authorList>
            <consortium name="WormBaseParasite"/>
        </authorList>
    </citation>
    <scope>IDENTIFICATION</scope>
</reference>
<evidence type="ECO:0000259" key="1">
    <source>
        <dbReference type="PROSITE" id="PS50994"/>
    </source>
</evidence>
<proteinExistence type="predicted"/>
<dbReference type="SUPFAM" id="SSF53098">
    <property type="entry name" value="Ribonuclease H-like"/>
    <property type="match status" value="1"/>
</dbReference>